<keyword evidence="2" id="KW-1185">Reference proteome</keyword>
<reference evidence="1 2" key="2">
    <citation type="journal article" date="2017" name="Int. J. Syst. Evol. Microbiol.">
        <title>Pseudomonas furukawaii sp. nov., a polychlorinated biphenyl-degrading bacterium isolated from biphenyl-contaminated soil in Japan.</title>
        <authorList>
            <person name="Kimura N."/>
            <person name="Watanabe T."/>
            <person name="Suenaga H."/>
            <person name="Fujihara H."/>
            <person name="Futagami T."/>
            <person name="Goto M."/>
            <person name="Hanada S."/>
            <person name="Hirose J."/>
        </authorList>
    </citation>
    <scope>NUCLEOTIDE SEQUENCE [LARGE SCALE GENOMIC DNA]</scope>
    <source>
        <strain evidence="2">DSM 10086 / NBRC 110670 / KF707</strain>
    </source>
</reference>
<dbReference type="EMBL" id="AP014862">
    <property type="protein sequence ID" value="BAU72732.1"/>
    <property type="molecule type" value="Genomic_DNA"/>
</dbReference>
<evidence type="ECO:0000313" key="2">
    <source>
        <dbReference type="Proteomes" id="UP000218554"/>
    </source>
</evidence>
<reference evidence="2" key="1">
    <citation type="submission" date="2015-05" db="EMBL/GenBank/DDBJ databases">
        <title>Draft genome sequencing of a biphenyl-degrading bacterium, Pseudomonas balearica KF707 (=NBRC110670).</title>
        <authorList>
            <person name="Kimura N."/>
            <person name="Hirose J."/>
            <person name="Watanabe T."/>
            <person name="Suenaga H."/>
            <person name="Fujihara H."/>
            <person name="Noguchi M."/>
            <person name="Hashimoto M."/>
            <person name="Shimodaira J."/>
            <person name="Tsuchikane K."/>
            <person name="Hosoyama A."/>
            <person name="Yamazoe A."/>
            <person name="Fujita N."/>
            <person name="Furukawa K."/>
        </authorList>
    </citation>
    <scope>NUCLEOTIDE SEQUENCE [LARGE SCALE GENOMIC DNA]</scope>
    <source>
        <strain evidence="2">DSM 10086 / NBRC 110670 / KF707</strain>
    </source>
</reference>
<dbReference type="KEGG" id="pfuw:KF707C_10440"/>
<gene>
    <name evidence="1" type="ORF">KF707C_10440</name>
</gene>
<protein>
    <submittedName>
        <fullName evidence="1">Uncharacterized protein</fullName>
    </submittedName>
</protein>
<accession>A0AAD1FEA2</accession>
<sequence>MCPQDKGPGLIDNAGYFFSGPSVRRAGHKAASLSAAA</sequence>
<evidence type="ECO:0000313" key="1">
    <source>
        <dbReference type="EMBL" id="BAU72732.1"/>
    </source>
</evidence>
<dbReference type="Proteomes" id="UP000218554">
    <property type="component" value="Chromosome"/>
</dbReference>
<organism evidence="1 2">
    <name type="scientific">Metapseudomonas furukawaii</name>
    <name type="common">Pseudomonas furukawaii</name>
    <dbReference type="NCBI Taxonomy" id="1149133"/>
    <lineage>
        <taxon>Bacteria</taxon>
        <taxon>Pseudomonadati</taxon>
        <taxon>Pseudomonadota</taxon>
        <taxon>Gammaproteobacteria</taxon>
        <taxon>Pseudomonadales</taxon>
        <taxon>Pseudomonadaceae</taxon>
        <taxon>Metapseudomonas</taxon>
    </lineage>
</organism>
<proteinExistence type="predicted"/>
<dbReference type="AlphaFoldDB" id="A0AAD1FEA2"/>
<name>A0AAD1FEA2_METFU</name>